<name>A0A6J4SUZ5_9SPHN</name>
<keyword evidence="2" id="KW-0732">Signal</keyword>
<accession>A0A6J4SUZ5</accession>
<evidence type="ECO:0000313" key="3">
    <source>
        <dbReference type="EMBL" id="CAA9505894.1"/>
    </source>
</evidence>
<dbReference type="AlphaFoldDB" id="A0A6J4SUZ5"/>
<feature type="compositionally biased region" description="Basic and acidic residues" evidence="1">
    <location>
        <begin position="242"/>
        <end position="267"/>
    </location>
</feature>
<sequence>MARTTILAVLALAGVGAAVPAQAAGCWSMEQVAAAKVRDLQSRMMVATLRCNAMQFDISNEYNAFVEANKATIQGANGVLKAYFNAQYGARGQDEYDRFATALANHYGDAGTDPALCRAARNTAIEAANARGDGFRLLAIEERLGVTMALPGGHCALSFASAQAPMQPNPVLTPVPAPLPVVRAPAAPMIAAPVATDVQVIDEGSAVVTAQAAAPEPMVRETLEPAADEPITTEEQFVGADDGAHEDNYHDDARFRERAEADWPARD</sequence>
<proteinExistence type="predicted"/>
<evidence type="ECO:0000256" key="2">
    <source>
        <dbReference type="SAM" id="SignalP"/>
    </source>
</evidence>
<gene>
    <name evidence="3" type="ORF">AVDCRST_MAG39-1667</name>
</gene>
<dbReference type="EMBL" id="CADCVW010000069">
    <property type="protein sequence ID" value="CAA9505894.1"/>
    <property type="molecule type" value="Genomic_DNA"/>
</dbReference>
<evidence type="ECO:0000256" key="1">
    <source>
        <dbReference type="SAM" id="MobiDB-lite"/>
    </source>
</evidence>
<reference evidence="3" key="1">
    <citation type="submission" date="2020-02" db="EMBL/GenBank/DDBJ databases">
        <authorList>
            <person name="Meier V. D."/>
        </authorList>
    </citation>
    <scope>NUCLEOTIDE SEQUENCE</scope>
    <source>
        <strain evidence="3">AVDCRST_MAG39</strain>
    </source>
</reference>
<protein>
    <submittedName>
        <fullName evidence="3">Uncharacterized protein</fullName>
    </submittedName>
</protein>
<organism evidence="3">
    <name type="scientific">uncultured Sphingomonadaceae bacterium</name>
    <dbReference type="NCBI Taxonomy" id="169976"/>
    <lineage>
        <taxon>Bacteria</taxon>
        <taxon>Pseudomonadati</taxon>
        <taxon>Pseudomonadota</taxon>
        <taxon>Alphaproteobacteria</taxon>
        <taxon>Sphingomonadales</taxon>
        <taxon>Sphingomonadaceae</taxon>
        <taxon>environmental samples</taxon>
    </lineage>
</organism>
<feature type="region of interest" description="Disordered" evidence="1">
    <location>
        <begin position="223"/>
        <end position="267"/>
    </location>
</feature>
<feature type="chain" id="PRO_5026786205" evidence="2">
    <location>
        <begin position="24"/>
        <end position="267"/>
    </location>
</feature>
<feature type="signal peptide" evidence="2">
    <location>
        <begin position="1"/>
        <end position="23"/>
    </location>
</feature>